<sequence length="228" mass="24732">MLKLPASAGVDRYAGRMKRKGIDLDLDLDLVPDHDFSLSSPAPKIRRLDAELPTIAEDEEFECSSPVMERMEAEDDLATEAPAENGERAIVVFRPVEEYLLRLRSPSSFSVSFDSELISGFKSQFPWSNGSSVDGAAKDDGDSSNVKCMAVVPWVPSQFPSAPGAEIIDSEDMETEGGGGGEVEMEVEVGNLHPNVVGDFVGGLQTWQQHCMTTQLPQLTSAPAAWQL</sequence>
<keyword evidence="2" id="KW-1185">Reference proteome</keyword>
<evidence type="ECO:0000313" key="2">
    <source>
        <dbReference type="Proteomes" id="UP001057402"/>
    </source>
</evidence>
<protein>
    <submittedName>
        <fullName evidence="1">Uncharacterized protein</fullName>
    </submittedName>
</protein>
<accession>A0ACB9RF88</accession>
<dbReference type="EMBL" id="CM042883">
    <property type="protein sequence ID" value="KAI4377560.1"/>
    <property type="molecule type" value="Genomic_DNA"/>
</dbReference>
<name>A0ACB9RF88_9MYRT</name>
<dbReference type="Proteomes" id="UP001057402">
    <property type="component" value="Chromosome 4"/>
</dbReference>
<reference evidence="2" key="1">
    <citation type="journal article" date="2023" name="Front. Plant Sci.">
        <title>Chromosomal-level genome assembly of Melastoma candidum provides insights into trichome evolution.</title>
        <authorList>
            <person name="Zhong Y."/>
            <person name="Wu W."/>
            <person name="Sun C."/>
            <person name="Zou P."/>
            <person name="Liu Y."/>
            <person name="Dai S."/>
            <person name="Zhou R."/>
        </authorList>
    </citation>
    <scope>NUCLEOTIDE SEQUENCE [LARGE SCALE GENOMIC DNA]</scope>
</reference>
<evidence type="ECO:0000313" key="1">
    <source>
        <dbReference type="EMBL" id="KAI4377560.1"/>
    </source>
</evidence>
<comment type="caution">
    <text evidence="1">The sequence shown here is derived from an EMBL/GenBank/DDBJ whole genome shotgun (WGS) entry which is preliminary data.</text>
</comment>
<proteinExistence type="predicted"/>
<organism evidence="1 2">
    <name type="scientific">Melastoma candidum</name>
    <dbReference type="NCBI Taxonomy" id="119954"/>
    <lineage>
        <taxon>Eukaryota</taxon>
        <taxon>Viridiplantae</taxon>
        <taxon>Streptophyta</taxon>
        <taxon>Embryophyta</taxon>
        <taxon>Tracheophyta</taxon>
        <taxon>Spermatophyta</taxon>
        <taxon>Magnoliopsida</taxon>
        <taxon>eudicotyledons</taxon>
        <taxon>Gunneridae</taxon>
        <taxon>Pentapetalae</taxon>
        <taxon>rosids</taxon>
        <taxon>malvids</taxon>
        <taxon>Myrtales</taxon>
        <taxon>Melastomataceae</taxon>
        <taxon>Melastomatoideae</taxon>
        <taxon>Melastomateae</taxon>
        <taxon>Melastoma</taxon>
    </lineage>
</organism>
<gene>
    <name evidence="1" type="ORF">MLD38_015165</name>
</gene>